<dbReference type="GO" id="GO:0004657">
    <property type="term" value="F:proline dehydrogenase activity"/>
    <property type="evidence" value="ECO:0007669"/>
    <property type="project" value="InterPro"/>
</dbReference>
<comment type="caution">
    <text evidence="3">The sequence shown here is derived from an EMBL/GenBank/DDBJ whole genome shotgun (WGS) entry which is preliminary data.</text>
</comment>
<dbReference type="Proteomes" id="UP000270224">
    <property type="component" value="Unassembled WGS sequence"/>
</dbReference>
<reference evidence="4" key="1">
    <citation type="submission" date="2018-11" db="EMBL/GenBank/DDBJ databases">
        <title>Proposal to divide the Flavobacteriaceae and reorganize its genera based on Amino Acid Identity values calculated from whole genome sequences.</title>
        <authorList>
            <person name="Nicholson A.C."/>
            <person name="Gulvik C.A."/>
            <person name="Whitney A.M."/>
            <person name="Humrighouse B.W."/>
            <person name="Bell M."/>
            <person name="Holmes B."/>
            <person name="Steigerwalt A."/>
            <person name="Villarma A."/>
            <person name="Sheth M."/>
            <person name="Batra D."/>
            <person name="Pryor J."/>
            <person name="Bernardet J.-F."/>
            <person name="Hugo C."/>
            <person name="Kampfer P."/>
            <person name="Newman J."/>
            <person name="Mcquiston J.R."/>
        </authorList>
    </citation>
    <scope>NUCLEOTIDE SEQUENCE [LARGE SCALE GENOMIC DNA]</scope>
    <source>
        <strain evidence="4">H3056</strain>
    </source>
</reference>
<evidence type="ECO:0000256" key="1">
    <source>
        <dbReference type="ARBA" id="ARBA00023002"/>
    </source>
</evidence>
<proteinExistence type="predicted"/>
<organism evidence="3 4">
    <name type="scientific">Kaistella daneshvariae</name>
    <dbReference type="NCBI Taxonomy" id="2487074"/>
    <lineage>
        <taxon>Bacteria</taxon>
        <taxon>Pseudomonadati</taxon>
        <taxon>Bacteroidota</taxon>
        <taxon>Flavobacteriia</taxon>
        <taxon>Flavobacteriales</taxon>
        <taxon>Weeksellaceae</taxon>
        <taxon>Chryseobacterium group</taxon>
        <taxon>Kaistella</taxon>
    </lineage>
</organism>
<sequence length="388" mass="44772">MSIFDNTQIAFADRTDAQLKKAYWMFKAIEQPAVTNMGISILNFTVKNNVPFVNSIVRNTLFEQFCGGETREESMKVVKQMFKHHVGSIFDYAIEGKAEEAVFDHTCAEIKQNIQFAEGNPAIPFVVFKPTGFGRIEIYEEVGKNVELTTSQKEEWARVVKRYEEVCQMAYDRNVVLMIDAEETWMQDSTDQLVTDMMEKFNKEKAIVWNTLQMYRTGRLEYLEEDLRKAKEKNYFLGYKFVRGAYMEKERERAAAMNYPDPIQPTKQATDDNYNASIDFVLNNLDVVSAFFGTHNEKSTELVMDKMKAAGLPNDHHQINFGQLYGMSDNITYYLGAEKYNVSKYLPYGPVKDVVPYLTRRAQENTSVAGQTGRELALIAKELKRRKK</sequence>
<dbReference type="InterPro" id="IPR029041">
    <property type="entry name" value="FAD-linked_oxidoreductase-like"/>
</dbReference>
<name>A0A3N0WVS4_9FLAO</name>
<dbReference type="Gene3D" id="3.20.20.220">
    <property type="match status" value="1"/>
</dbReference>
<evidence type="ECO:0000313" key="4">
    <source>
        <dbReference type="Proteomes" id="UP000270224"/>
    </source>
</evidence>
<dbReference type="Pfam" id="PF01619">
    <property type="entry name" value="Pro_dh"/>
    <property type="match status" value="1"/>
</dbReference>
<feature type="domain" description="Proline dehydrogenase" evidence="2">
    <location>
        <begin position="76"/>
        <end position="372"/>
    </location>
</feature>
<evidence type="ECO:0000259" key="2">
    <source>
        <dbReference type="Pfam" id="PF01619"/>
    </source>
</evidence>
<dbReference type="AlphaFoldDB" id="A0A3N0WVS4"/>
<dbReference type="OrthoDB" id="1401444at2"/>
<protein>
    <submittedName>
        <fullName evidence="3">Proline dehydrogenase</fullName>
    </submittedName>
</protein>
<dbReference type="SUPFAM" id="SSF51730">
    <property type="entry name" value="FAD-linked oxidoreductase"/>
    <property type="match status" value="1"/>
</dbReference>
<reference evidence="4" key="2">
    <citation type="submission" date="2018-11" db="EMBL/GenBank/DDBJ databases">
        <title>Proposal to divide the Flavobacteriaceae and reorganize its genera based on Amino Acid Identity values calculated from whole genome sequences.</title>
        <authorList>
            <person name="Nicholson A.C."/>
            <person name="Gulvik C.A."/>
            <person name="Whitney A.M."/>
            <person name="Humrighouse B.W."/>
            <person name="Bell M."/>
            <person name="Holmens B."/>
            <person name="Steigerwalt A."/>
            <person name="Villarma A."/>
            <person name="Sheth M."/>
            <person name="Batra D."/>
            <person name="Pryor J."/>
            <person name="Bernardet J.-F."/>
            <person name="Hugo C."/>
            <person name="Kampfer P."/>
            <person name="Newman J."/>
            <person name="Mcquiston J.R."/>
        </authorList>
    </citation>
    <scope>NUCLEOTIDE SEQUENCE [LARGE SCALE GENOMIC DNA]</scope>
    <source>
        <strain evidence="4">H3056</strain>
    </source>
</reference>
<dbReference type="GO" id="GO:0071949">
    <property type="term" value="F:FAD binding"/>
    <property type="evidence" value="ECO:0007669"/>
    <property type="project" value="TreeGrafter"/>
</dbReference>
<dbReference type="GO" id="GO:0010133">
    <property type="term" value="P:L-proline catabolic process to L-glutamate"/>
    <property type="evidence" value="ECO:0007669"/>
    <property type="project" value="TreeGrafter"/>
</dbReference>
<dbReference type="PANTHER" id="PTHR13914:SF0">
    <property type="entry name" value="PROLINE DEHYDROGENASE 1, MITOCHONDRIAL"/>
    <property type="match status" value="1"/>
</dbReference>
<dbReference type="EMBL" id="RJUG01000003">
    <property type="protein sequence ID" value="ROI08851.1"/>
    <property type="molecule type" value="Genomic_DNA"/>
</dbReference>
<dbReference type="InterPro" id="IPR002872">
    <property type="entry name" value="Proline_DH_dom"/>
</dbReference>
<gene>
    <name evidence="3" type="ORF">EGI11_05315</name>
</gene>
<accession>A0A3N0WVS4</accession>
<dbReference type="PANTHER" id="PTHR13914">
    <property type="entry name" value="PROLINE OXIDASE"/>
    <property type="match status" value="1"/>
</dbReference>
<keyword evidence="1" id="KW-0560">Oxidoreductase</keyword>
<evidence type="ECO:0000313" key="3">
    <source>
        <dbReference type="EMBL" id="ROI08851.1"/>
    </source>
</evidence>
<dbReference type="RefSeq" id="WP_123265438.1">
    <property type="nucleotide sequence ID" value="NZ_RJUG01000003.1"/>
</dbReference>
<dbReference type="InterPro" id="IPR015659">
    <property type="entry name" value="Proline_oxidase"/>
</dbReference>